<protein>
    <submittedName>
        <fullName evidence="5">Endoplasmic reticulum-Golgi intermediate compartment protein 3</fullName>
    </submittedName>
</protein>
<evidence type="ECO:0000259" key="3">
    <source>
        <dbReference type="Pfam" id="PF07970"/>
    </source>
</evidence>
<dbReference type="Pfam" id="PF13850">
    <property type="entry name" value="ERGIC_N"/>
    <property type="match status" value="1"/>
</dbReference>
<feature type="compositionally biased region" description="Low complexity" evidence="1">
    <location>
        <begin position="370"/>
        <end position="379"/>
    </location>
</feature>
<keyword evidence="2" id="KW-0472">Membrane</keyword>
<dbReference type="PANTHER" id="PTHR33334">
    <property type="entry name" value="PROTEIN LNK1"/>
    <property type="match status" value="1"/>
</dbReference>
<dbReference type="AlphaFoldDB" id="A0AAW2MWB6"/>
<dbReference type="GO" id="GO:0007623">
    <property type="term" value="P:circadian rhythm"/>
    <property type="evidence" value="ECO:0007669"/>
    <property type="project" value="InterPro"/>
</dbReference>
<feature type="compositionally biased region" description="Polar residues" evidence="1">
    <location>
        <begin position="380"/>
        <end position="420"/>
    </location>
</feature>
<proteinExistence type="predicted"/>
<sequence>MEAAAVITAKILQLLFQFEDIVWDELCHTDDHLVPHSESEQPGDHSILGDSHKKLCRETTSISNHIRDRTTAGYVDQGREQQDFSSLSKRRKMMLDKDSWPHGPSDIFHSSSDSDSIKEASSLASENATSSSHALKRNNADRKGSAVSANDALLGDKITTVDNNSFSYPLGDITHTGNNLEFFANTEDKDSSDFLYYGWPEIGNFEDVDRMFRSCDSTFGLGASKEDELGWFSSADNIGGSGDVVNSDVNKFPCPESNLVETNSENHDSSRAYSVNDSAMTSAHVSYKDSSWTSGKSDLYVSFVNGPAGAETEDGFIQKKQVNEHKKHFKLQNQSVGKGKEHYFGNGSFSYMNNLSNEVVQLPSEATTHQALQQQQASSPDSYNYLQNPVSFLPSDNTQLSDPTSVNPDISGVKSENNDLTSPSPRNSSNTSNQLPSMESSHDSPFQVTAPVGRGKREKLHSRQSSRSSGNSSLKNANVTRQAAMGDPGLTGKQVHYYGDKVENHSDTEGVSFVIPAELGSSNIQESSTMSPGVNDISLEAASFRQLQLVMGQLDLRTKLCIRDSLYRLARSAEQRHNHAKSNGGCGDDRDASGGFLAEGTNQAKLQKSTMLSALSLEVLYLPNNSDDFHFGYTSFMDMETDTNPIDRSIAHLLFHRPSESHAVPAHDSLPFKSSGVVYNKLRNLDAYPKINEDFSSRTASGGVVTLVSSIVIALLFLSEFRLYLHTVTDTKLVVDTSRGGKLRINFDVTFPAIPCTLLSLDTMDISGERHLDIRHDIFKKRIDSHGNVIEVRQEGIGAPRIDDKEGTTNVSLTACIYSYISSEYIVDKSVILEFICHKAMAGKGFWIAKSVFIERPLQRHGGRLEHNEHTVVHVMSDDDCCNSCEEVREAYRKRGWGLTNTDLIDQCKREGFVQKVKEEVGEGCNIHGSLEVNKVAGNFHFAPGRSFHQNAHLLDLLALQTESYNISHKINKLSFGDSIPGIVNPLDGVQWVQENPNGMYQYFTKVVPTIYTNIRGHTIQSNQFSVTEHYKSSEVDFRSPPGVFFFYDLSPIKVTFTEAHTPFLHFLTHICAIVGGIFTVAGIVDSFIYHGQKAIRKKSEIRKLR</sequence>
<feature type="region of interest" description="Disordered" evidence="1">
    <location>
        <begin position="67"/>
        <end position="87"/>
    </location>
</feature>
<feature type="compositionally biased region" description="Low complexity" evidence="1">
    <location>
        <begin position="421"/>
        <end position="433"/>
    </location>
</feature>
<dbReference type="Pfam" id="PF07970">
    <property type="entry name" value="COPIIcoated_ERV"/>
    <property type="match status" value="1"/>
</dbReference>
<evidence type="ECO:0000256" key="1">
    <source>
        <dbReference type="SAM" id="MobiDB-lite"/>
    </source>
</evidence>
<reference evidence="5" key="1">
    <citation type="submission" date="2020-06" db="EMBL/GenBank/DDBJ databases">
        <authorList>
            <person name="Li T."/>
            <person name="Hu X."/>
            <person name="Zhang T."/>
            <person name="Song X."/>
            <person name="Zhang H."/>
            <person name="Dai N."/>
            <person name="Sheng W."/>
            <person name="Hou X."/>
            <person name="Wei L."/>
        </authorList>
    </citation>
    <scope>NUCLEOTIDE SEQUENCE</scope>
    <source>
        <strain evidence="5">G02</strain>
        <tissue evidence="5">Leaf</tissue>
    </source>
</reference>
<feature type="compositionally biased region" description="Low complexity" evidence="1">
    <location>
        <begin position="105"/>
        <end position="132"/>
    </location>
</feature>
<keyword evidence="2" id="KW-0812">Transmembrane</keyword>
<feature type="region of interest" description="Disordered" evidence="1">
    <location>
        <begin position="366"/>
        <end position="477"/>
    </location>
</feature>
<feature type="region of interest" description="Disordered" evidence="1">
    <location>
        <begin position="99"/>
        <end position="142"/>
    </location>
</feature>
<dbReference type="GO" id="GO:0006355">
    <property type="term" value="P:regulation of DNA-templated transcription"/>
    <property type="evidence" value="ECO:0007669"/>
    <property type="project" value="InterPro"/>
</dbReference>
<feature type="domain" description="Endoplasmic reticulum vesicle transporter C-terminal" evidence="3">
    <location>
        <begin position="878"/>
        <end position="1086"/>
    </location>
</feature>
<dbReference type="PANTHER" id="PTHR33334:SF8">
    <property type="entry name" value="PROTEIN LNK1"/>
    <property type="match status" value="1"/>
</dbReference>
<feature type="transmembrane region" description="Helical" evidence="2">
    <location>
        <begin position="1064"/>
        <end position="1090"/>
    </location>
</feature>
<keyword evidence="2" id="KW-1133">Transmembrane helix</keyword>
<evidence type="ECO:0000256" key="2">
    <source>
        <dbReference type="SAM" id="Phobius"/>
    </source>
</evidence>
<dbReference type="EMBL" id="JACGWJ010000021">
    <property type="protein sequence ID" value="KAL0335128.1"/>
    <property type="molecule type" value="Genomic_DNA"/>
</dbReference>
<feature type="compositionally biased region" description="Polar residues" evidence="1">
    <location>
        <begin position="434"/>
        <end position="447"/>
    </location>
</feature>
<feature type="domain" description="Endoplasmic reticulum vesicle transporter N-terminal" evidence="4">
    <location>
        <begin position="682"/>
        <end position="771"/>
    </location>
</feature>
<dbReference type="InterPro" id="IPR039928">
    <property type="entry name" value="LNK"/>
</dbReference>
<feature type="compositionally biased region" description="Basic residues" evidence="1">
    <location>
        <begin position="454"/>
        <end position="464"/>
    </location>
</feature>
<dbReference type="InterPro" id="IPR039542">
    <property type="entry name" value="Erv_N"/>
</dbReference>
<name>A0AAW2MWB6_SESRA</name>
<organism evidence="5">
    <name type="scientific">Sesamum radiatum</name>
    <name type="common">Black benniseed</name>
    <dbReference type="NCBI Taxonomy" id="300843"/>
    <lineage>
        <taxon>Eukaryota</taxon>
        <taxon>Viridiplantae</taxon>
        <taxon>Streptophyta</taxon>
        <taxon>Embryophyta</taxon>
        <taxon>Tracheophyta</taxon>
        <taxon>Spermatophyta</taxon>
        <taxon>Magnoliopsida</taxon>
        <taxon>eudicotyledons</taxon>
        <taxon>Gunneridae</taxon>
        <taxon>Pentapetalae</taxon>
        <taxon>asterids</taxon>
        <taxon>lamiids</taxon>
        <taxon>Lamiales</taxon>
        <taxon>Pedaliaceae</taxon>
        <taxon>Sesamum</taxon>
    </lineage>
</organism>
<accession>A0AAW2MWB6</accession>
<gene>
    <name evidence="5" type="ORF">Sradi_4724700</name>
</gene>
<dbReference type="InterPro" id="IPR012936">
    <property type="entry name" value="Erv_C"/>
</dbReference>
<comment type="caution">
    <text evidence="5">The sequence shown here is derived from an EMBL/GenBank/DDBJ whole genome shotgun (WGS) entry which is preliminary data.</text>
</comment>
<reference evidence="5" key="2">
    <citation type="journal article" date="2024" name="Plant">
        <title>Genomic evolution and insights into agronomic trait innovations of Sesamum species.</title>
        <authorList>
            <person name="Miao H."/>
            <person name="Wang L."/>
            <person name="Qu L."/>
            <person name="Liu H."/>
            <person name="Sun Y."/>
            <person name="Le M."/>
            <person name="Wang Q."/>
            <person name="Wei S."/>
            <person name="Zheng Y."/>
            <person name="Lin W."/>
            <person name="Duan Y."/>
            <person name="Cao H."/>
            <person name="Xiong S."/>
            <person name="Wang X."/>
            <person name="Wei L."/>
            <person name="Li C."/>
            <person name="Ma Q."/>
            <person name="Ju M."/>
            <person name="Zhao R."/>
            <person name="Li G."/>
            <person name="Mu C."/>
            <person name="Tian Q."/>
            <person name="Mei H."/>
            <person name="Zhang T."/>
            <person name="Gao T."/>
            <person name="Zhang H."/>
        </authorList>
    </citation>
    <scope>NUCLEOTIDE SEQUENCE</scope>
    <source>
        <strain evidence="5">G02</strain>
    </source>
</reference>
<evidence type="ECO:0000259" key="4">
    <source>
        <dbReference type="Pfam" id="PF13850"/>
    </source>
</evidence>
<evidence type="ECO:0000313" key="5">
    <source>
        <dbReference type="EMBL" id="KAL0335128.1"/>
    </source>
</evidence>